<keyword evidence="3 6" id="KW-0863">Zinc-finger</keyword>
<dbReference type="SUPFAM" id="SSF57667">
    <property type="entry name" value="beta-beta-alpha zinc fingers"/>
    <property type="match status" value="1"/>
</dbReference>
<keyword evidence="1" id="KW-0479">Metal-binding</keyword>
<feature type="transmembrane region" description="Helical" evidence="7">
    <location>
        <begin position="258"/>
        <end position="277"/>
    </location>
</feature>
<dbReference type="Proteomes" id="UP000039865">
    <property type="component" value="Unassembled WGS sequence"/>
</dbReference>
<evidence type="ECO:0000256" key="5">
    <source>
        <dbReference type="ARBA" id="ARBA00023242"/>
    </source>
</evidence>
<keyword evidence="5" id="KW-0539">Nucleus</keyword>
<proteinExistence type="predicted"/>
<dbReference type="GO" id="GO:0000981">
    <property type="term" value="F:DNA-binding transcription factor activity, RNA polymerase II-specific"/>
    <property type="evidence" value="ECO:0007669"/>
    <property type="project" value="TreeGrafter"/>
</dbReference>
<dbReference type="Pfam" id="PF00096">
    <property type="entry name" value="zf-C2H2"/>
    <property type="match status" value="2"/>
</dbReference>
<evidence type="ECO:0000259" key="8">
    <source>
        <dbReference type="PROSITE" id="PS50157"/>
    </source>
</evidence>
<protein>
    <submittedName>
        <fullName evidence="9">Krueppel-like factor 13</fullName>
    </submittedName>
</protein>
<dbReference type="Gene3D" id="3.30.160.60">
    <property type="entry name" value="Classic Zinc Finger"/>
    <property type="match status" value="1"/>
</dbReference>
<dbReference type="PROSITE" id="PS00028">
    <property type="entry name" value="ZINC_FINGER_C2H2_1"/>
    <property type="match status" value="2"/>
</dbReference>
<evidence type="ECO:0000313" key="10">
    <source>
        <dbReference type="Proteomes" id="UP000039865"/>
    </source>
</evidence>
<evidence type="ECO:0000256" key="4">
    <source>
        <dbReference type="ARBA" id="ARBA00022833"/>
    </source>
</evidence>
<evidence type="ECO:0000256" key="2">
    <source>
        <dbReference type="ARBA" id="ARBA00022737"/>
    </source>
</evidence>
<dbReference type="InterPro" id="IPR036236">
    <property type="entry name" value="Znf_C2H2_sf"/>
</dbReference>
<keyword evidence="10" id="KW-1185">Reference proteome</keyword>
<dbReference type="AlphaFoldDB" id="A0A077ZZH6"/>
<keyword evidence="2" id="KW-0677">Repeat</keyword>
<dbReference type="OrthoDB" id="654211at2759"/>
<dbReference type="PANTHER" id="PTHR23235">
    <property type="entry name" value="KRUEPPEL-LIKE TRANSCRIPTION FACTOR"/>
    <property type="match status" value="1"/>
</dbReference>
<gene>
    <name evidence="9" type="primary">Contig11090.g11854</name>
    <name evidence="9" type="ORF">STYLEM_3987</name>
</gene>
<evidence type="ECO:0000256" key="3">
    <source>
        <dbReference type="ARBA" id="ARBA00022771"/>
    </source>
</evidence>
<dbReference type="SMART" id="SM00355">
    <property type="entry name" value="ZnF_C2H2"/>
    <property type="match status" value="2"/>
</dbReference>
<dbReference type="FunFam" id="3.30.160.60:FF:000110">
    <property type="entry name" value="Zinc finger protein-like"/>
    <property type="match status" value="1"/>
</dbReference>
<keyword evidence="7" id="KW-0472">Membrane</keyword>
<accession>A0A077ZZH6</accession>
<dbReference type="GO" id="GO:0008270">
    <property type="term" value="F:zinc ion binding"/>
    <property type="evidence" value="ECO:0007669"/>
    <property type="project" value="UniProtKB-KW"/>
</dbReference>
<keyword evidence="4" id="KW-0862">Zinc</keyword>
<feature type="domain" description="C2H2-type" evidence="8">
    <location>
        <begin position="185"/>
        <end position="214"/>
    </location>
</feature>
<feature type="domain" description="C2H2-type" evidence="8">
    <location>
        <begin position="215"/>
        <end position="244"/>
    </location>
</feature>
<evidence type="ECO:0000256" key="7">
    <source>
        <dbReference type="SAM" id="Phobius"/>
    </source>
</evidence>
<sequence length="295" mass="34796">MDSYTSQQDRQEHTLFARHATFDLPVLPSILHLFPYLFQTGEEGKNGMYGSFTPSILNCDLIQQETFINQGQRAKDQKTFQPRIIEQNEFGKQDSIVSNPIDSTDEDLQRKEFNESRAYVQIVSHQEISDIKLRQEIPPGVDIQIIQGQDFDVHELRIEETVPLTKNFRIFKYKNPATRRFVKILKCDYDGCDIIFRKWHNFFDHLRVHTGERPFICHHADCQQAFTQKANLNKHMEIHKKKKKLVCSRCKKHFSSSYLLRVIILMVIELIQLIDAFKAKKLYNRTGSKRQVKYM</sequence>
<keyword evidence="7" id="KW-1133">Transmembrane helix</keyword>
<evidence type="ECO:0000313" key="9">
    <source>
        <dbReference type="EMBL" id="CDW75002.1"/>
    </source>
</evidence>
<dbReference type="PROSITE" id="PS50157">
    <property type="entry name" value="ZINC_FINGER_C2H2_2"/>
    <property type="match status" value="2"/>
</dbReference>
<evidence type="ECO:0000256" key="1">
    <source>
        <dbReference type="ARBA" id="ARBA00022723"/>
    </source>
</evidence>
<name>A0A077ZZH6_STYLE</name>
<dbReference type="InterPro" id="IPR013087">
    <property type="entry name" value="Znf_C2H2_type"/>
</dbReference>
<dbReference type="InParanoid" id="A0A077ZZH6"/>
<keyword evidence="7" id="KW-0812">Transmembrane</keyword>
<dbReference type="PANTHER" id="PTHR23235:SF142">
    <property type="entry name" value="ZINC FINGER PROTEIN 384"/>
    <property type="match status" value="1"/>
</dbReference>
<dbReference type="GO" id="GO:0000978">
    <property type="term" value="F:RNA polymerase II cis-regulatory region sequence-specific DNA binding"/>
    <property type="evidence" value="ECO:0007669"/>
    <property type="project" value="TreeGrafter"/>
</dbReference>
<dbReference type="EMBL" id="CCKQ01003864">
    <property type="protein sequence ID" value="CDW75002.1"/>
    <property type="molecule type" value="Genomic_DNA"/>
</dbReference>
<evidence type="ECO:0000256" key="6">
    <source>
        <dbReference type="PROSITE-ProRule" id="PRU00042"/>
    </source>
</evidence>
<reference evidence="9 10" key="1">
    <citation type="submission" date="2014-06" db="EMBL/GenBank/DDBJ databases">
        <authorList>
            <person name="Swart Estienne"/>
        </authorList>
    </citation>
    <scope>NUCLEOTIDE SEQUENCE [LARGE SCALE GENOMIC DNA]</scope>
    <source>
        <strain evidence="9 10">130c</strain>
    </source>
</reference>
<organism evidence="9 10">
    <name type="scientific">Stylonychia lemnae</name>
    <name type="common">Ciliate</name>
    <dbReference type="NCBI Taxonomy" id="5949"/>
    <lineage>
        <taxon>Eukaryota</taxon>
        <taxon>Sar</taxon>
        <taxon>Alveolata</taxon>
        <taxon>Ciliophora</taxon>
        <taxon>Intramacronucleata</taxon>
        <taxon>Spirotrichea</taxon>
        <taxon>Stichotrichia</taxon>
        <taxon>Sporadotrichida</taxon>
        <taxon>Oxytrichidae</taxon>
        <taxon>Stylonychinae</taxon>
        <taxon>Stylonychia</taxon>
    </lineage>
</organism>